<evidence type="ECO:0000259" key="16">
    <source>
        <dbReference type="PROSITE" id="PS50835"/>
    </source>
</evidence>
<dbReference type="GO" id="GO:0098609">
    <property type="term" value="P:cell-cell adhesion"/>
    <property type="evidence" value="ECO:0007669"/>
    <property type="project" value="TreeGrafter"/>
</dbReference>
<accession>A0A8J9YSA8</accession>
<keyword evidence="8 13" id="KW-0472">Membrane</keyword>
<keyword evidence="9" id="KW-1015">Disulfide bond</keyword>
<dbReference type="PROSITE" id="PS50835">
    <property type="entry name" value="IG_LIKE"/>
    <property type="match status" value="2"/>
</dbReference>
<evidence type="ECO:0000256" key="14">
    <source>
        <dbReference type="SAM" id="SignalP"/>
    </source>
</evidence>
<dbReference type="InterPro" id="IPR013098">
    <property type="entry name" value="Ig_I-set"/>
</dbReference>
<organism evidence="17 18">
    <name type="scientific">Branchiostoma lanceolatum</name>
    <name type="common">Common lancelet</name>
    <name type="synonym">Amphioxus lanceolatum</name>
    <dbReference type="NCBI Taxonomy" id="7740"/>
    <lineage>
        <taxon>Eukaryota</taxon>
        <taxon>Metazoa</taxon>
        <taxon>Chordata</taxon>
        <taxon>Cephalochordata</taxon>
        <taxon>Leptocardii</taxon>
        <taxon>Amphioxiformes</taxon>
        <taxon>Branchiostomatidae</taxon>
        <taxon>Branchiostoma</taxon>
    </lineage>
</organism>
<dbReference type="InterPro" id="IPR036179">
    <property type="entry name" value="Ig-like_dom_sf"/>
</dbReference>
<dbReference type="PROSITE" id="PS50002">
    <property type="entry name" value="SH3"/>
    <property type="match status" value="1"/>
</dbReference>
<gene>
    <name evidence="17" type="primary">IGSF9B</name>
    <name evidence="17" type="ORF">BLAG_LOCUS4500</name>
</gene>
<evidence type="ECO:0000256" key="8">
    <source>
        <dbReference type="ARBA" id="ARBA00023136"/>
    </source>
</evidence>
<dbReference type="SMART" id="SM00326">
    <property type="entry name" value="SH3"/>
    <property type="match status" value="1"/>
</dbReference>
<dbReference type="SMART" id="SM00408">
    <property type="entry name" value="IGc2"/>
    <property type="match status" value="2"/>
</dbReference>
<dbReference type="PANTHER" id="PTHR11640:SF164">
    <property type="entry name" value="MAM DOMAIN-CONTAINING GLYCOSYLPHOSPHATIDYLINOSITOL ANCHOR PROTEIN 1"/>
    <property type="match status" value="1"/>
</dbReference>
<dbReference type="GO" id="GO:0005911">
    <property type="term" value="C:cell-cell junction"/>
    <property type="evidence" value="ECO:0007669"/>
    <property type="project" value="TreeGrafter"/>
</dbReference>
<keyword evidence="5" id="KW-1003">Cell membrane</keyword>
<dbReference type="Gene3D" id="2.60.40.10">
    <property type="entry name" value="Immunoglobulins"/>
    <property type="match status" value="3"/>
</dbReference>
<keyword evidence="6 14" id="KW-0732">Signal</keyword>
<feature type="chain" id="PRO_5035473089" evidence="14">
    <location>
        <begin position="23"/>
        <end position="521"/>
    </location>
</feature>
<evidence type="ECO:0000313" key="18">
    <source>
        <dbReference type="Proteomes" id="UP000838412"/>
    </source>
</evidence>
<protein>
    <submittedName>
        <fullName evidence="17">IGSF9B protein</fullName>
    </submittedName>
</protein>
<dbReference type="Pfam" id="PF07679">
    <property type="entry name" value="I-set"/>
    <property type="match status" value="1"/>
</dbReference>
<dbReference type="GO" id="GO:0050839">
    <property type="term" value="F:cell adhesion molecule binding"/>
    <property type="evidence" value="ECO:0007669"/>
    <property type="project" value="TreeGrafter"/>
</dbReference>
<dbReference type="Gene3D" id="2.30.30.40">
    <property type="entry name" value="SH3 Domains"/>
    <property type="match status" value="1"/>
</dbReference>
<dbReference type="SUPFAM" id="SSF48726">
    <property type="entry name" value="Immunoglobulin"/>
    <property type="match status" value="3"/>
</dbReference>
<evidence type="ECO:0000256" key="6">
    <source>
        <dbReference type="ARBA" id="ARBA00022729"/>
    </source>
</evidence>
<dbReference type="InterPro" id="IPR036028">
    <property type="entry name" value="SH3-like_dom_sf"/>
</dbReference>
<evidence type="ECO:0000256" key="4">
    <source>
        <dbReference type="ARBA" id="ARBA00022443"/>
    </source>
</evidence>
<keyword evidence="13" id="KW-1133">Transmembrane helix</keyword>
<evidence type="ECO:0000256" key="9">
    <source>
        <dbReference type="ARBA" id="ARBA00023157"/>
    </source>
</evidence>
<dbReference type="FunFam" id="2.60.40.10:FF:000328">
    <property type="entry name" value="CLUMA_CG000981, isoform A"/>
    <property type="match status" value="1"/>
</dbReference>
<dbReference type="SMART" id="SM00409">
    <property type="entry name" value="IG"/>
    <property type="match status" value="3"/>
</dbReference>
<dbReference type="InterPro" id="IPR003599">
    <property type="entry name" value="Ig_sub"/>
</dbReference>
<dbReference type="Pfam" id="PF13927">
    <property type="entry name" value="Ig_3"/>
    <property type="match status" value="1"/>
</dbReference>
<dbReference type="InterPro" id="IPR013106">
    <property type="entry name" value="Ig_V-set"/>
</dbReference>
<dbReference type="CDD" id="cd00174">
    <property type="entry name" value="SH3"/>
    <property type="match status" value="1"/>
</dbReference>
<keyword evidence="7" id="KW-0677">Repeat</keyword>
<dbReference type="Pfam" id="PF14604">
    <property type="entry name" value="SH3_9"/>
    <property type="match status" value="1"/>
</dbReference>
<sequence>MLQPSWFALYILAFRALKGSGAQGNGGTPRTVTAVVGESVTLPAAFSTRESILSVTWSKVNTDQSTVQQREPVFVFSNGNSKSHGSYRDRVLLSGKVSLRIANIRVQDDGMYVLNVMTEDLETGEEYVRLIVMVPPVVKVGPSSPVVSSWGKSVTFKCTITEARPNVSALHWEKDGIPVQSIGVSSKYSGGTLSSPSLTVRHVTRADTGSYACVVNHVVRPVTSSVQLKVLYPASIISISDAIAVTVSDRVTLQCVADGNPPPNITWTKNGVLLPSVAHTLSNDVRASSVTLKRVRMNNTGAYVCAASNGVGKSDSKAVQLSVTPDKDARDSSNIVVIVGTVAGALWFLIGVVLILLLWKRRRDRRDKERFAFYYNMGRREPGAPDDKTDFPTIPVKPREGTLTGNAGIPTMRRAADKRGRRYARVMYPYLAQEGNELCLEVDDVIEVLEGDSGGWCLGYLGGDVGLFPSNYVKFLSSNEGREIVCTCSGRHREKLNVEDVRRPRCSVCSEPRLCLETEYL</sequence>
<evidence type="ECO:0000256" key="12">
    <source>
        <dbReference type="PROSITE-ProRule" id="PRU00192"/>
    </source>
</evidence>
<feature type="signal peptide" evidence="14">
    <location>
        <begin position="1"/>
        <end position="22"/>
    </location>
</feature>
<dbReference type="InterPro" id="IPR051275">
    <property type="entry name" value="Cell_adhesion_signaling"/>
</dbReference>
<keyword evidence="13" id="KW-0812">Transmembrane</keyword>
<dbReference type="SUPFAM" id="SSF50044">
    <property type="entry name" value="SH3-domain"/>
    <property type="match status" value="1"/>
</dbReference>
<dbReference type="CDD" id="cd00096">
    <property type="entry name" value="Ig"/>
    <property type="match status" value="1"/>
</dbReference>
<keyword evidence="18" id="KW-1185">Reference proteome</keyword>
<dbReference type="Proteomes" id="UP000838412">
    <property type="component" value="Chromosome 11"/>
</dbReference>
<feature type="domain" description="Ig-like" evidence="16">
    <location>
        <begin position="233"/>
        <end position="324"/>
    </location>
</feature>
<reference evidence="17" key="1">
    <citation type="submission" date="2022-01" db="EMBL/GenBank/DDBJ databases">
        <authorList>
            <person name="Braso-Vives M."/>
        </authorList>
    </citation>
    <scope>NUCLEOTIDE SEQUENCE</scope>
</reference>
<feature type="domain" description="Ig-like" evidence="16">
    <location>
        <begin position="135"/>
        <end position="229"/>
    </location>
</feature>
<dbReference type="EMBL" id="OV696696">
    <property type="protein sequence ID" value="CAH1240628.1"/>
    <property type="molecule type" value="Genomic_DNA"/>
</dbReference>
<evidence type="ECO:0000313" key="17">
    <source>
        <dbReference type="EMBL" id="CAH1240628.1"/>
    </source>
</evidence>
<dbReference type="InterPro" id="IPR007110">
    <property type="entry name" value="Ig-like_dom"/>
</dbReference>
<evidence type="ECO:0000256" key="3">
    <source>
        <dbReference type="ARBA" id="ARBA00006692"/>
    </source>
</evidence>
<evidence type="ECO:0000256" key="7">
    <source>
        <dbReference type="ARBA" id="ARBA00022737"/>
    </source>
</evidence>
<evidence type="ECO:0000256" key="5">
    <source>
        <dbReference type="ARBA" id="ARBA00022475"/>
    </source>
</evidence>
<keyword evidence="4 12" id="KW-0728">SH3 domain</keyword>
<evidence type="ECO:0000256" key="1">
    <source>
        <dbReference type="ARBA" id="ARBA00004236"/>
    </source>
</evidence>
<feature type="domain" description="SH3" evidence="15">
    <location>
        <begin position="419"/>
        <end position="478"/>
    </location>
</feature>
<evidence type="ECO:0000256" key="13">
    <source>
        <dbReference type="SAM" id="Phobius"/>
    </source>
</evidence>
<comment type="similarity">
    <text evidence="3">Belongs to the protein kinase superfamily. CAMK Ser/Thr protein kinase family.</text>
</comment>
<dbReference type="PANTHER" id="PTHR11640">
    <property type="entry name" value="NEPHRIN"/>
    <property type="match status" value="1"/>
</dbReference>
<dbReference type="GO" id="GO:0005886">
    <property type="term" value="C:plasma membrane"/>
    <property type="evidence" value="ECO:0007669"/>
    <property type="project" value="UniProtKB-SubCell"/>
</dbReference>
<dbReference type="InterPro" id="IPR003598">
    <property type="entry name" value="Ig_sub2"/>
</dbReference>
<comment type="subcellular location">
    <subcellularLocation>
        <location evidence="1">Cell membrane</location>
    </subcellularLocation>
    <subcellularLocation>
        <location evidence="2">Membrane</location>
        <topology evidence="2">Single-pass type I membrane protein</topology>
    </subcellularLocation>
</comment>
<proteinExistence type="inferred from homology"/>
<evidence type="ECO:0000256" key="11">
    <source>
        <dbReference type="ARBA" id="ARBA00023319"/>
    </source>
</evidence>
<evidence type="ECO:0000256" key="10">
    <source>
        <dbReference type="ARBA" id="ARBA00023180"/>
    </source>
</evidence>
<evidence type="ECO:0000256" key="2">
    <source>
        <dbReference type="ARBA" id="ARBA00004479"/>
    </source>
</evidence>
<dbReference type="InterPro" id="IPR001452">
    <property type="entry name" value="SH3_domain"/>
</dbReference>
<keyword evidence="10" id="KW-0325">Glycoprotein</keyword>
<dbReference type="Pfam" id="PF07686">
    <property type="entry name" value="V-set"/>
    <property type="match status" value="1"/>
</dbReference>
<dbReference type="OrthoDB" id="10255964at2759"/>
<dbReference type="InterPro" id="IPR013783">
    <property type="entry name" value="Ig-like_fold"/>
</dbReference>
<evidence type="ECO:0000259" key="15">
    <source>
        <dbReference type="PROSITE" id="PS50002"/>
    </source>
</evidence>
<dbReference type="AlphaFoldDB" id="A0A8J9YSA8"/>
<feature type="transmembrane region" description="Helical" evidence="13">
    <location>
        <begin position="335"/>
        <end position="359"/>
    </location>
</feature>
<dbReference type="InterPro" id="IPR003006">
    <property type="entry name" value="Ig/MHC_CS"/>
</dbReference>
<keyword evidence="11" id="KW-0393">Immunoglobulin domain</keyword>
<dbReference type="PROSITE" id="PS00290">
    <property type="entry name" value="IG_MHC"/>
    <property type="match status" value="1"/>
</dbReference>
<name>A0A8J9YSA8_BRALA</name>